<protein>
    <submittedName>
        <fullName evidence="2">DUF4263 domain-containing protein</fullName>
    </submittedName>
</protein>
<proteinExistence type="predicted"/>
<dbReference type="Pfam" id="PF14082">
    <property type="entry name" value="SduA_C"/>
    <property type="match status" value="1"/>
</dbReference>
<dbReference type="EMBL" id="CP138858">
    <property type="protein sequence ID" value="WPJ95394.1"/>
    <property type="molecule type" value="Genomic_DNA"/>
</dbReference>
<dbReference type="Proteomes" id="UP001324993">
    <property type="component" value="Chromosome"/>
</dbReference>
<evidence type="ECO:0000313" key="3">
    <source>
        <dbReference type="Proteomes" id="UP001324993"/>
    </source>
</evidence>
<dbReference type="InterPro" id="IPR025359">
    <property type="entry name" value="SduA_C"/>
</dbReference>
<accession>A0ABZ0RJG1</accession>
<organism evidence="2 3">
    <name type="scientific">Coraliomargarita algicola</name>
    <dbReference type="NCBI Taxonomy" id="3092156"/>
    <lineage>
        <taxon>Bacteria</taxon>
        <taxon>Pseudomonadati</taxon>
        <taxon>Verrucomicrobiota</taxon>
        <taxon>Opitutia</taxon>
        <taxon>Puniceicoccales</taxon>
        <taxon>Coraliomargaritaceae</taxon>
        <taxon>Coraliomargarita</taxon>
    </lineage>
</organism>
<evidence type="ECO:0000313" key="2">
    <source>
        <dbReference type="EMBL" id="WPJ95394.1"/>
    </source>
</evidence>
<name>A0ABZ0RJG1_9BACT</name>
<sequence>MKTEELKNILDSEDGERALCRFIKENPFVLRESLQFMGHPTRVVEEFPIGNDYRADFVVLAPFSGAFEIKLIEIEPPSSPFFNKNGSLSQRANKALEQVNSWNTYIKKNQKQFLKDIERYAQEKDLIRDHTEPMTCSAGWSIHHPRMSLYFSYDIIMGRRASLTDAQLEKKADFLNNNNVALVTSDRLFQGTEKIDRNPEIYL</sequence>
<evidence type="ECO:0000259" key="1">
    <source>
        <dbReference type="Pfam" id="PF14082"/>
    </source>
</evidence>
<keyword evidence="3" id="KW-1185">Reference proteome</keyword>
<gene>
    <name evidence="2" type="ORF">SH580_18400</name>
</gene>
<dbReference type="RefSeq" id="WP_319832283.1">
    <property type="nucleotide sequence ID" value="NZ_CP138858.1"/>
</dbReference>
<feature type="domain" description="Shedu protein SduA C-terminal" evidence="1">
    <location>
        <begin position="16"/>
        <end position="188"/>
    </location>
</feature>
<reference evidence="2 3" key="1">
    <citation type="submission" date="2023-11" db="EMBL/GenBank/DDBJ databases">
        <title>Coraliomargarita sp. nov., isolated from marine algae.</title>
        <authorList>
            <person name="Lee J.K."/>
            <person name="Baek J.H."/>
            <person name="Kim J.M."/>
            <person name="Choi D.G."/>
            <person name="Jeon C.O."/>
        </authorList>
    </citation>
    <scope>NUCLEOTIDE SEQUENCE [LARGE SCALE GENOMIC DNA]</scope>
    <source>
        <strain evidence="2 3">J2-16</strain>
    </source>
</reference>